<dbReference type="Proteomes" id="UP000565262">
    <property type="component" value="Unassembled WGS sequence"/>
</dbReference>
<gene>
    <name evidence="1" type="ORF">H4O21_12955</name>
</gene>
<evidence type="ECO:0000313" key="1">
    <source>
        <dbReference type="EMBL" id="MBB1487518.1"/>
    </source>
</evidence>
<protein>
    <submittedName>
        <fullName evidence="1">Uncharacterized protein</fullName>
    </submittedName>
</protein>
<reference evidence="1 2" key="1">
    <citation type="submission" date="2020-08" db="EMBL/GenBank/DDBJ databases">
        <title>Oceanospirillum sp. nov. isolated from marine sediment.</title>
        <authorList>
            <person name="Ji X."/>
        </authorList>
    </citation>
    <scope>NUCLEOTIDE SEQUENCE [LARGE SCALE GENOMIC DNA]</scope>
    <source>
        <strain evidence="1 2">D5</strain>
    </source>
</reference>
<accession>A0A839IRF3</accession>
<proteinExistence type="predicted"/>
<keyword evidence="2" id="KW-1185">Reference proteome</keyword>
<evidence type="ECO:0000313" key="2">
    <source>
        <dbReference type="Proteomes" id="UP000565262"/>
    </source>
</evidence>
<comment type="caution">
    <text evidence="1">The sequence shown here is derived from an EMBL/GenBank/DDBJ whole genome shotgun (WGS) entry which is preliminary data.</text>
</comment>
<sequence length="80" mass="9558">MLVNKAFILKSVEACLVWGFGRFGLSSYPGDNLLRWREASNNALRHYAGKDLMSRRIIDQKKQFKVRYDNYYQWFGLYDK</sequence>
<organism evidence="1 2">
    <name type="scientific">Oceanospirillum sediminis</name>
    <dbReference type="NCBI Taxonomy" id="2760088"/>
    <lineage>
        <taxon>Bacteria</taxon>
        <taxon>Pseudomonadati</taxon>
        <taxon>Pseudomonadota</taxon>
        <taxon>Gammaproteobacteria</taxon>
        <taxon>Oceanospirillales</taxon>
        <taxon>Oceanospirillaceae</taxon>
        <taxon>Oceanospirillum</taxon>
    </lineage>
</organism>
<dbReference type="EMBL" id="JACJFM010000015">
    <property type="protein sequence ID" value="MBB1487518.1"/>
    <property type="molecule type" value="Genomic_DNA"/>
</dbReference>
<name>A0A839IRF3_9GAMM</name>
<dbReference type="RefSeq" id="WP_182809289.1">
    <property type="nucleotide sequence ID" value="NZ_JACJFM010000015.1"/>
</dbReference>
<dbReference type="AlphaFoldDB" id="A0A839IRF3"/>